<feature type="transmembrane region" description="Helical" evidence="1">
    <location>
        <begin position="301"/>
        <end position="323"/>
    </location>
</feature>
<keyword evidence="1" id="KW-0472">Membrane</keyword>
<name>A0ABR3J3L2_9AGAR</name>
<proteinExistence type="predicted"/>
<feature type="transmembrane region" description="Helical" evidence="1">
    <location>
        <begin position="145"/>
        <end position="167"/>
    </location>
</feature>
<keyword evidence="4" id="KW-1185">Reference proteome</keyword>
<keyword evidence="1" id="KW-1133">Transmembrane helix</keyword>
<dbReference type="EMBL" id="JASNQZ010000012">
    <property type="protein sequence ID" value="KAL0950136.1"/>
    <property type="molecule type" value="Genomic_DNA"/>
</dbReference>
<keyword evidence="1" id="KW-0812">Transmembrane</keyword>
<gene>
    <name evidence="3" type="ORF">HGRIS_010132</name>
</gene>
<dbReference type="InterPro" id="IPR045338">
    <property type="entry name" value="DUF6535"/>
</dbReference>
<evidence type="ECO:0000313" key="4">
    <source>
        <dbReference type="Proteomes" id="UP001556367"/>
    </source>
</evidence>
<comment type="caution">
    <text evidence="3">The sequence shown here is derived from an EMBL/GenBank/DDBJ whole genome shotgun (WGS) entry which is preliminary data.</text>
</comment>
<accession>A0ABR3J3L2</accession>
<organism evidence="3 4">
    <name type="scientific">Hohenbuehelia grisea</name>
    <dbReference type="NCBI Taxonomy" id="104357"/>
    <lineage>
        <taxon>Eukaryota</taxon>
        <taxon>Fungi</taxon>
        <taxon>Dikarya</taxon>
        <taxon>Basidiomycota</taxon>
        <taxon>Agaricomycotina</taxon>
        <taxon>Agaricomycetes</taxon>
        <taxon>Agaricomycetidae</taxon>
        <taxon>Agaricales</taxon>
        <taxon>Pleurotineae</taxon>
        <taxon>Pleurotaceae</taxon>
        <taxon>Hohenbuehelia</taxon>
    </lineage>
</organism>
<evidence type="ECO:0000313" key="3">
    <source>
        <dbReference type="EMBL" id="KAL0950136.1"/>
    </source>
</evidence>
<feature type="transmembrane region" description="Helical" evidence="1">
    <location>
        <begin position="237"/>
        <end position="258"/>
    </location>
</feature>
<dbReference type="Pfam" id="PF20153">
    <property type="entry name" value="DUF6535"/>
    <property type="match status" value="1"/>
</dbReference>
<dbReference type="Proteomes" id="UP001556367">
    <property type="component" value="Unassembled WGS sequence"/>
</dbReference>
<evidence type="ECO:0000256" key="1">
    <source>
        <dbReference type="SAM" id="Phobius"/>
    </source>
</evidence>
<protein>
    <recommendedName>
        <fullName evidence="2">DUF6535 domain-containing protein</fullName>
    </recommendedName>
</protein>
<evidence type="ECO:0000259" key="2">
    <source>
        <dbReference type="Pfam" id="PF20153"/>
    </source>
</evidence>
<feature type="transmembrane region" description="Helical" evidence="1">
    <location>
        <begin position="212"/>
        <end position="231"/>
    </location>
</feature>
<feature type="transmembrane region" description="Helical" evidence="1">
    <location>
        <begin position="80"/>
        <end position="100"/>
    </location>
</feature>
<feature type="domain" description="DUF6535" evidence="2">
    <location>
        <begin position="56"/>
        <end position="230"/>
    </location>
</feature>
<reference evidence="4" key="1">
    <citation type="submission" date="2024-06" db="EMBL/GenBank/DDBJ databases">
        <title>Multi-omics analyses provide insights into the biosynthesis of the anticancer antibiotic pleurotin in Hohenbuehelia grisea.</title>
        <authorList>
            <person name="Weaver J.A."/>
            <person name="Alberti F."/>
        </authorList>
    </citation>
    <scope>NUCLEOTIDE SEQUENCE [LARGE SCALE GENOMIC DNA]</scope>
    <source>
        <strain evidence="4">T-177</strain>
    </source>
</reference>
<sequence>MPTNQDSLEEPVVSPLDHLDSDETLSSKIAEHVFQRLKDASKLNANAAQDLRSRFWTAYKSEADEYDKEFLKTNNDNLDIVLIFSGLFSAVSTTFIQGMVDDLSPDPNDTTQALLQVIAHSLNNSLFPESTPQSSSWDGPAQSVVWTQCILYASLSTSLLAAFGAVLGKQWLNYYARVGERGSIEARCKSRQQKLYGIDYWHFRSVIELLPLLIRASLLLFGVGMSSFIWIRHHTIGGIIIVATSVGVLFYIAIVIGAVISPHFPFRTPVANAITLLQQAAVNLLKVVHNEVGVDPIDHPYLYWTLTPLVIVLYVFLHTALNIKAAFRFVGRIVTRYRTWIDYNRRREFIETHLSNLDTGRHDFTRSLHRLHLSFRYLLMRLYDHLTSNNSQKAPIRLFTFPTIPQSDAMAVVWILETVTEPTTAATAMQMVTQVDWPSELDVFPTFCQLSASFNDLILSKAISGRPEMLFQATANAEALAHLYIERLSFGTSLIRKMYDWDFTTSSRLNSWVHGHGSSMANTPNEVAELGGISKMIRLHGGLMWSSRESQNLYADPITPWKAHFIPLAIARRNKAGTFIPDGEFRRLCHLLANHASLPNQIVADLVIAAGLVLGLRFTKADLLKYDKSEKLSNILDAVLPYSQPDSKSISPMHLSHRSLTLLGLIHAIHMKHPAALKALTIHHGIWCLLLSRHLASLEQQPHFEYLQGHDLGIFKGDAALWALKLSAESTGGYPSSPPGPHEAKQMWWNMTYVLIGHGRFRLLGLSSRSDAGPLCEWLLAFACELKSKCVSATGHDALRPQDIQHGIADALFTLSGFITCYYWDVDMNPHDRRLREICSWSLEVDQPTFLRHAALKLLHDLLKHLPHLPTTAYEGLSFCATFAHQLTADVFRSLGTMIKLKHEEGSRDVHRDITFMFVVRKLAKFGTLNQAPLFDHLIPSCVDIVRAWSSHPETEDGIPELRRNSAKVFIVHGLMPAVGEGPKFVEEVHESMWRELCRLQFRLRPFLRRRQYAIPHIYSQVLKANFDSSAILRFEPRLRAGIHWLTYCSNQLVMGNGPELHPQNYPKEKLESDTKEITDALTKLQEVASSLQDGGNDAVASV</sequence>